<dbReference type="EMBL" id="CP060714">
    <property type="protein sequence ID" value="QNN58469.1"/>
    <property type="molecule type" value="Genomic_DNA"/>
</dbReference>
<keyword evidence="3" id="KW-1185">Reference proteome</keyword>
<dbReference type="AlphaFoldDB" id="A0A7G9RS94"/>
<feature type="chain" id="PRO_5028936374" evidence="1">
    <location>
        <begin position="24"/>
        <end position="114"/>
    </location>
</feature>
<evidence type="ECO:0000256" key="1">
    <source>
        <dbReference type="SAM" id="SignalP"/>
    </source>
</evidence>
<protein>
    <submittedName>
        <fullName evidence="2">Uncharacterized protein</fullName>
    </submittedName>
</protein>
<evidence type="ECO:0000313" key="2">
    <source>
        <dbReference type="EMBL" id="QNN58469.1"/>
    </source>
</evidence>
<dbReference type="Proteomes" id="UP000515811">
    <property type="component" value="Chromosome"/>
</dbReference>
<keyword evidence="1" id="KW-0732">Signal</keyword>
<dbReference type="KEGG" id="drg:H9K76_06415"/>
<dbReference type="RefSeq" id="WP_187598881.1">
    <property type="nucleotide sequence ID" value="NZ_CP060714.1"/>
</dbReference>
<organism evidence="2 3">
    <name type="scientific">Diaphorobacter ruginosibacter</name>
    <dbReference type="NCBI Taxonomy" id="1715720"/>
    <lineage>
        <taxon>Bacteria</taxon>
        <taxon>Pseudomonadati</taxon>
        <taxon>Pseudomonadota</taxon>
        <taxon>Betaproteobacteria</taxon>
        <taxon>Burkholderiales</taxon>
        <taxon>Comamonadaceae</taxon>
        <taxon>Diaphorobacter</taxon>
    </lineage>
</organism>
<name>A0A7G9RS94_9BURK</name>
<reference evidence="2 3" key="1">
    <citation type="submission" date="2020-08" db="EMBL/GenBank/DDBJ databases">
        <title>Genome sequence of Diaphorobacter ruginosibacter DSM 27467T.</title>
        <authorList>
            <person name="Hyun D.-W."/>
            <person name="Bae J.-W."/>
        </authorList>
    </citation>
    <scope>NUCLEOTIDE SEQUENCE [LARGE SCALE GENOMIC DNA]</scope>
    <source>
        <strain evidence="2 3">DSM 27467</strain>
    </source>
</reference>
<proteinExistence type="predicted"/>
<gene>
    <name evidence="2" type="ORF">H9K76_06415</name>
</gene>
<sequence>MKISKKILIFIATLLLLSVNASAQTYASICMDNPPTGWQSENTCLLKPRFFSEFTYSTGYEGNHRGSISEAMDATVAYFSKDRTNICSVFWTVDSAVEPLNLDAWIESAMTAPA</sequence>
<accession>A0A7G9RS94</accession>
<feature type="signal peptide" evidence="1">
    <location>
        <begin position="1"/>
        <end position="23"/>
    </location>
</feature>
<evidence type="ECO:0000313" key="3">
    <source>
        <dbReference type="Proteomes" id="UP000515811"/>
    </source>
</evidence>